<evidence type="ECO:0000313" key="2">
    <source>
        <dbReference type="Proteomes" id="UP001204953"/>
    </source>
</evidence>
<dbReference type="Proteomes" id="UP001204953">
    <property type="component" value="Unassembled WGS sequence"/>
</dbReference>
<name>A0AAE3KK49_9CYAN</name>
<comment type="caution">
    <text evidence="1">The sequence shown here is derived from an EMBL/GenBank/DDBJ whole genome shotgun (WGS) entry which is preliminary data.</text>
</comment>
<dbReference type="AlphaFoldDB" id="A0AAE3KK49"/>
<keyword evidence="2" id="KW-1185">Reference proteome</keyword>
<proteinExistence type="predicted"/>
<organism evidence="1 2">
    <name type="scientific">Limnofasciculus baicalensis BBK-W-15</name>
    <dbReference type="NCBI Taxonomy" id="2699891"/>
    <lineage>
        <taxon>Bacteria</taxon>
        <taxon>Bacillati</taxon>
        <taxon>Cyanobacteriota</taxon>
        <taxon>Cyanophyceae</taxon>
        <taxon>Coleofasciculales</taxon>
        <taxon>Coleofasciculaceae</taxon>
        <taxon>Limnofasciculus</taxon>
        <taxon>Limnofasciculus baicalensis</taxon>
    </lineage>
</organism>
<accession>A0AAE3KK49</accession>
<evidence type="ECO:0000313" key="1">
    <source>
        <dbReference type="EMBL" id="MCP2727200.1"/>
    </source>
</evidence>
<sequence>MIPGATPSQVVDALNTKGSWSAVLWEIGGRFGHIVVVDGIDETGKVKIRDPQGKGTKYKMEKDEFLRYWNQQGVYLRKA</sequence>
<reference evidence="1" key="1">
    <citation type="submission" date="2022-06" db="EMBL/GenBank/DDBJ databases">
        <title>New cyanobacteria of genus Symplocastrum in benthos of Lake Baikal.</title>
        <authorList>
            <person name="Sorokovikova E."/>
            <person name="Tikhonova I."/>
            <person name="Krasnopeev A."/>
            <person name="Evseev P."/>
            <person name="Gladkikh A."/>
            <person name="Belykh O."/>
        </authorList>
    </citation>
    <scope>NUCLEOTIDE SEQUENCE</scope>
    <source>
        <strain evidence="1">BBK-W-15</strain>
    </source>
</reference>
<gene>
    <name evidence="1" type="ORF">NJ959_01770</name>
</gene>
<protein>
    <submittedName>
        <fullName evidence="1">Uncharacterized protein</fullName>
    </submittedName>
</protein>
<dbReference type="Gene3D" id="3.90.70.10">
    <property type="entry name" value="Cysteine proteinases"/>
    <property type="match status" value="1"/>
</dbReference>
<dbReference type="RefSeq" id="WP_254010018.1">
    <property type="nucleotide sequence ID" value="NZ_JAMZMM010000009.1"/>
</dbReference>
<dbReference type="EMBL" id="JAMZMM010000009">
    <property type="protein sequence ID" value="MCP2727200.1"/>
    <property type="molecule type" value="Genomic_DNA"/>
</dbReference>